<keyword evidence="3" id="KW-1185">Reference proteome</keyword>
<dbReference type="GeneID" id="57275744"/>
<reference evidence="3 4" key="1">
    <citation type="journal article" date="2016" name="PLoS ONE">
        <title>The Identification of Novel Diagnostic Marker Genes for the Detection of Beer Spoiling Pediococcus damnosus Strains Using the BlAst Diagnostic Gene findEr.</title>
        <authorList>
            <person name="Behr J."/>
            <person name="Geissler A.J."/>
            <person name="Schmid J."/>
            <person name="Zehe A."/>
            <person name="Vogel R.F."/>
        </authorList>
    </citation>
    <scope>NUCLEOTIDE SEQUENCE [LARGE SCALE GENOMIC DNA]</scope>
    <source>
        <strain evidence="1 4">TMW 2.1533</strain>
        <strain evidence="2 3">TMW 2.1535</strain>
    </source>
</reference>
<evidence type="ECO:0000313" key="4">
    <source>
        <dbReference type="Proteomes" id="UP000076405"/>
    </source>
</evidence>
<evidence type="ECO:0000313" key="3">
    <source>
        <dbReference type="Proteomes" id="UP000076244"/>
    </source>
</evidence>
<dbReference type="EMBL" id="CP012275">
    <property type="protein sequence ID" value="AMV63652.1"/>
    <property type="molecule type" value="Genomic_DNA"/>
</dbReference>
<organism evidence="1 4">
    <name type="scientific">Pediococcus damnosus</name>
    <dbReference type="NCBI Taxonomy" id="51663"/>
    <lineage>
        <taxon>Bacteria</taxon>
        <taxon>Bacillati</taxon>
        <taxon>Bacillota</taxon>
        <taxon>Bacilli</taxon>
        <taxon>Lactobacillales</taxon>
        <taxon>Lactobacillaceae</taxon>
        <taxon>Pediococcus</taxon>
    </lineage>
</organism>
<dbReference type="Proteomes" id="UP000076244">
    <property type="component" value="Chromosome"/>
</dbReference>
<proteinExistence type="predicted"/>
<dbReference type="KEGG" id="pdm:ADU72_0458"/>
<dbReference type="Proteomes" id="UP000076405">
    <property type="component" value="Chromosome"/>
</dbReference>
<evidence type="ECO:0000313" key="1">
    <source>
        <dbReference type="EMBL" id="AMV63652.1"/>
    </source>
</evidence>
<evidence type="ECO:0000313" key="2">
    <source>
        <dbReference type="EMBL" id="AMV66407.1"/>
    </source>
</evidence>
<name>A0A0R2HLX5_9LACO</name>
<protein>
    <submittedName>
        <fullName evidence="1">Uncharacterized protein</fullName>
    </submittedName>
</protein>
<dbReference type="RefSeq" id="WP_046871267.1">
    <property type="nucleotide sequence ID" value="NZ_BAAAXI010000189.1"/>
</dbReference>
<gene>
    <name evidence="1" type="ORF">ADU70_2190</name>
    <name evidence="2" type="ORF">ADU72_0458</name>
</gene>
<dbReference type="OrthoDB" id="2246572at2"/>
<dbReference type="EMBL" id="CP012288">
    <property type="protein sequence ID" value="AMV66407.1"/>
    <property type="molecule type" value="Genomic_DNA"/>
</dbReference>
<accession>A0A0R2HLX5</accession>
<sequence>MSNEDEDFQDVELSLGDKKFEQMLLVLNHGITKDNASQYNFNGNEMQEVGENVWAVPAYLADGFSLFFLYTQIDTKDWVVAFTEGKMGKEQFELGIPMTTGKGLNVLSEKDMERAQMVTGFVNDISKAGEGEWRMINDPDSDEEPKKD</sequence>
<dbReference type="AlphaFoldDB" id="A0A0R2HLX5"/>